<dbReference type="HOGENOM" id="CLU_1547344_0_0_1"/>
<evidence type="ECO:0000313" key="2">
    <source>
        <dbReference type="Proteomes" id="UP000054266"/>
    </source>
</evidence>
<name>A0A0D2D012_9EURO</name>
<accession>A0A0D2D012</accession>
<protein>
    <submittedName>
        <fullName evidence="1">Uncharacterized protein</fullName>
    </submittedName>
</protein>
<organism evidence="1 2">
    <name type="scientific">Phialophora macrospora</name>
    <dbReference type="NCBI Taxonomy" id="1851006"/>
    <lineage>
        <taxon>Eukaryota</taxon>
        <taxon>Fungi</taxon>
        <taxon>Dikarya</taxon>
        <taxon>Ascomycota</taxon>
        <taxon>Pezizomycotina</taxon>
        <taxon>Eurotiomycetes</taxon>
        <taxon>Chaetothyriomycetidae</taxon>
        <taxon>Chaetothyriales</taxon>
        <taxon>Herpotrichiellaceae</taxon>
        <taxon>Phialophora</taxon>
    </lineage>
</organism>
<reference evidence="1 2" key="1">
    <citation type="submission" date="2015-01" db="EMBL/GenBank/DDBJ databases">
        <title>The Genome Sequence of Capronia semiimmersa CBS27337.</title>
        <authorList>
            <consortium name="The Broad Institute Genomics Platform"/>
            <person name="Cuomo C."/>
            <person name="de Hoog S."/>
            <person name="Gorbushina A."/>
            <person name="Stielow B."/>
            <person name="Teixiera M."/>
            <person name="Abouelleil A."/>
            <person name="Chapman S.B."/>
            <person name="Priest M."/>
            <person name="Young S.K."/>
            <person name="Wortman J."/>
            <person name="Nusbaum C."/>
            <person name="Birren B."/>
        </authorList>
    </citation>
    <scope>NUCLEOTIDE SEQUENCE [LARGE SCALE GENOMIC DNA]</scope>
    <source>
        <strain evidence="1 2">CBS 27337</strain>
    </source>
</reference>
<dbReference type="AlphaFoldDB" id="A0A0D2D012"/>
<evidence type="ECO:0000313" key="1">
    <source>
        <dbReference type="EMBL" id="KIW70836.1"/>
    </source>
</evidence>
<sequence>MPSLRFSPHPYWLDRSGMYPSEPIRAQAAPGKYSPWPPVWGILCQTPGRDVILIVFSLSRGYQTHARAHSLSLSTPQIRQREPFFGKQPPVVTMRFLTVQSSVCTCNLSSDCMRACSKLSTRARANTSRSAPCRNRVVCERPKPKSSAPCGLPLDKHQANRRSMLRQDAFKAH</sequence>
<gene>
    <name evidence="1" type="ORF">PV04_03074</name>
</gene>
<dbReference type="EMBL" id="KN846957">
    <property type="protein sequence ID" value="KIW70836.1"/>
    <property type="molecule type" value="Genomic_DNA"/>
</dbReference>
<proteinExistence type="predicted"/>
<keyword evidence="2" id="KW-1185">Reference proteome</keyword>
<dbReference type="Proteomes" id="UP000054266">
    <property type="component" value="Unassembled WGS sequence"/>
</dbReference>